<keyword evidence="2" id="KW-1133">Transmembrane helix</keyword>
<evidence type="ECO:0000256" key="2">
    <source>
        <dbReference type="SAM" id="Phobius"/>
    </source>
</evidence>
<feature type="compositionally biased region" description="Basic and acidic residues" evidence="1">
    <location>
        <begin position="396"/>
        <end position="406"/>
    </location>
</feature>
<feature type="transmembrane region" description="Helical" evidence="2">
    <location>
        <begin position="49"/>
        <end position="73"/>
    </location>
</feature>
<gene>
    <name evidence="3" type="ORF">A3C90_01835</name>
</gene>
<evidence type="ECO:0000313" key="3">
    <source>
        <dbReference type="EMBL" id="OGH70643.1"/>
    </source>
</evidence>
<name>A0A1F6MGN6_9BACT</name>
<dbReference type="AlphaFoldDB" id="A0A1F6MGN6"/>
<sequence length="406" mass="44300">MNEKELEQQLNRLPKFRLGRTAVAKFYVRLFLRVAAERMSRIFTARSAVFVKLSATTAFLMLIAIGAGSYAYASPAVTKGDFLYQVKTAIEGARLSFADAPIEKVKAYSAVSLHRLGEAQTMAQEGYTATTNALGFIPVQVASAHEEEQADETDPLAQTIHEMTEAADAAGEYAEDIEDTEQVDRALAILSNLHDKKLVGLEEIAARVDFAAKDAVIDAVALALDTTNERATAVLEAKRELIAARAAGKKKIAVLLKRRMEEKPLDAGSIERARVKIEAVKNELSEQGVPEEDARRIIGRLDARIQKVEAAIADGKTLQAAGLLKSLDALANNARHFLKPPKPPQPRLIDDPRTSTDARVKPSGGDDEMITESDGPSIAEDQATDEKRMLLKPKLPYRDGSVKKDL</sequence>
<evidence type="ECO:0008006" key="5">
    <source>
        <dbReference type="Google" id="ProtNLM"/>
    </source>
</evidence>
<protein>
    <recommendedName>
        <fullName evidence="5">DUF5667 domain-containing protein</fullName>
    </recommendedName>
</protein>
<reference evidence="3 4" key="1">
    <citation type="journal article" date="2016" name="Nat. Commun.">
        <title>Thousands of microbial genomes shed light on interconnected biogeochemical processes in an aquifer system.</title>
        <authorList>
            <person name="Anantharaman K."/>
            <person name="Brown C.T."/>
            <person name="Hug L.A."/>
            <person name="Sharon I."/>
            <person name="Castelle C.J."/>
            <person name="Probst A.J."/>
            <person name="Thomas B.C."/>
            <person name="Singh A."/>
            <person name="Wilkins M.J."/>
            <person name="Karaoz U."/>
            <person name="Brodie E.L."/>
            <person name="Williams K.H."/>
            <person name="Hubbard S.S."/>
            <person name="Banfield J.F."/>
        </authorList>
    </citation>
    <scope>NUCLEOTIDE SEQUENCE [LARGE SCALE GENOMIC DNA]</scope>
</reference>
<evidence type="ECO:0000313" key="4">
    <source>
        <dbReference type="Proteomes" id="UP000177457"/>
    </source>
</evidence>
<dbReference type="Proteomes" id="UP000177457">
    <property type="component" value="Unassembled WGS sequence"/>
</dbReference>
<keyword evidence="2" id="KW-0472">Membrane</keyword>
<evidence type="ECO:0000256" key="1">
    <source>
        <dbReference type="SAM" id="MobiDB-lite"/>
    </source>
</evidence>
<dbReference type="STRING" id="1798683.A3C90_01835"/>
<feature type="region of interest" description="Disordered" evidence="1">
    <location>
        <begin position="336"/>
        <end position="406"/>
    </location>
</feature>
<comment type="caution">
    <text evidence="3">The sequence shown here is derived from an EMBL/GenBank/DDBJ whole genome shotgun (WGS) entry which is preliminary data.</text>
</comment>
<dbReference type="EMBL" id="MFQE01000043">
    <property type="protein sequence ID" value="OGH70643.1"/>
    <property type="molecule type" value="Genomic_DNA"/>
</dbReference>
<proteinExistence type="predicted"/>
<feature type="compositionally biased region" description="Basic and acidic residues" evidence="1">
    <location>
        <begin position="348"/>
        <end position="360"/>
    </location>
</feature>
<keyword evidence="2" id="KW-0812">Transmembrane</keyword>
<accession>A0A1F6MGN6</accession>
<organism evidence="3 4">
    <name type="scientific">Candidatus Magasanikbacteria bacterium RIFCSPHIGHO2_02_FULL_51_14</name>
    <dbReference type="NCBI Taxonomy" id="1798683"/>
    <lineage>
        <taxon>Bacteria</taxon>
        <taxon>Candidatus Magasanikiibacteriota</taxon>
    </lineage>
</organism>